<sequence length="684" mass="73165">MISAAATSVHSPQWLQGKLPVATALPTHAGGDSTMSTKFGLKAARDLAFKLQKSRFGASSSGLPAATAATAAESESKSALPLGSCRGEERQPPPAPEKEGVVACASVQEPRTLPSSEPSIPCGVSPAATAAATAKGGGVGLPAPAVRREAAPCTAEGGDVGSQSAACGSRLPSLASDCVHARSGTLPRLESLGSSGTPARVYRWHSSGYGAWGGGSSTRGVPSGGEARVGGRTHCEMMQALKKQADIKASVDKAVLLFNKEGIHAALQCLGERKLIDSQDPSAIARENGLLAACLCVVALLHFAERCMRWLVCRSPCVFSQVGEVLGGCSSFSMLILQSFASLCDYRGLSIDEALRQFLSKFRPPGEAQQVYRLLYRFASLYVRDNEEHGLDLDTVHFLAYAILMLHTDRHNPKVKRKMTKEQFRKIVAAGGAQLPDEVVDCMYDRVVIHEFRLNITDTDRVYSRLVNDPRALRHLPGSFSRGVSESGVSPPSQLLQQSQPRSENYSGVGGGATENMGVLATGEEGSGADAMECIDSTLFVEGSVFVKLCRNGRMKRRLIRVTPDHCLLLWSAPNSSAEESSSRQPPSSLALEELVDITVGCLYTTAKKFDLTDEMEARSGSASSTKAGRDARQPPQGNWKCGVMKSCLSGMPVGRARLFQLRRLHGLLLLRCLCLLRRRQPPR</sequence>
<dbReference type="EMBL" id="JROU02001965">
    <property type="protein sequence ID" value="OEH74673.1"/>
    <property type="molecule type" value="Genomic_DNA"/>
</dbReference>
<feature type="compositionally biased region" description="Low complexity" evidence="1">
    <location>
        <begin position="490"/>
        <end position="501"/>
    </location>
</feature>
<feature type="region of interest" description="Disordered" evidence="1">
    <location>
        <begin position="69"/>
        <end position="101"/>
    </location>
</feature>
<feature type="compositionally biased region" description="Basic and acidic residues" evidence="1">
    <location>
        <begin position="86"/>
        <end position="100"/>
    </location>
</feature>
<evidence type="ECO:0000313" key="3">
    <source>
        <dbReference type="EMBL" id="OEH74673.1"/>
    </source>
</evidence>
<keyword evidence="4" id="KW-1185">Reference proteome</keyword>
<organism evidence="3 4">
    <name type="scientific">Cyclospora cayetanensis</name>
    <dbReference type="NCBI Taxonomy" id="88456"/>
    <lineage>
        <taxon>Eukaryota</taxon>
        <taxon>Sar</taxon>
        <taxon>Alveolata</taxon>
        <taxon>Apicomplexa</taxon>
        <taxon>Conoidasida</taxon>
        <taxon>Coccidia</taxon>
        <taxon>Eucoccidiorida</taxon>
        <taxon>Eimeriorina</taxon>
        <taxon>Eimeriidae</taxon>
        <taxon>Cyclospora</taxon>
    </lineage>
</organism>
<dbReference type="AlphaFoldDB" id="A0A1D3CTY8"/>
<dbReference type="InterPro" id="IPR023394">
    <property type="entry name" value="Sec7_C_sf"/>
</dbReference>
<feature type="region of interest" description="Disordered" evidence="1">
    <location>
        <begin position="616"/>
        <end position="638"/>
    </location>
</feature>
<dbReference type="VEuPathDB" id="ToxoDB:cyc_04574"/>
<accession>A0A1D3CTY8</accession>
<dbReference type="VEuPathDB" id="ToxoDB:LOC34622114"/>
<dbReference type="Pfam" id="PF01369">
    <property type="entry name" value="Sec7"/>
    <property type="match status" value="1"/>
</dbReference>
<gene>
    <name evidence="3" type="ORF">cyc_04574</name>
</gene>
<name>A0A1D3CTY8_9EIME</name>
<dbReference type="InterPro" id="IPR011993">
    <property type="entry name" value="PH-like_dom_sf"/>
</dbReference>
<feature type="compositionally biased region" description="Low complexity" evidence="1">
    <location>
        <begin position="69"/>
        <end position="80"/>
    </location>
</feature>
<evidence type="ECO:0000256" key="1">
    <source>
        <dbReference type="SAM" id="MobiDB-lite"/>
    </source>
</evidence>
<dbReference type="CDD" id="cd00171">
    <property type="entry name" value="Sec7"/>
    <property type="match status" value="1"/>
</dbReference>
<protein>
    <submittedName>
        <fullName evidence="3">TBC domain-containing protein</fullName>
    </submittedName>
</protein>
<dbReference type="Gene3D" id="1.10.1000.11">
    <property type="entry name" value="Arf Nucleotide-binding Site Opener,domain 2"/>
    <property type="match status" value="1"/>
</dbReference>
<proteinExistence type="predicted"/>
<feature type="region of interest" description="Disordered" evidence="1">
    <location>
        <begin position="481"/>
        <end position="512"/>
    </location>
</feature>
<evidence type="ECO:0000313" key="4">
    <source>
        <dbReference type="Proteomes" id="UP000095192"/>
    </source>
</evidence>
<dbReference type="PROSITE" id="PS50190">
    <property type="entry name" value="SEC7"/>
    <property type="match status" value="1"/>
</dbReference>
<dbReference type="InParanoid" id="A0A1D3CTY8"/>
<dbReference type="Gene3D" id="2.30.29.30">
    <property type="entry name" value="Pleckstrin-homology domain (PH domain)/Phosphotyrosine-binding domain (PTB)"/>
    <property type="match status" value="1"/>
</dbReference>
<dbReference type="InterPro" id="IPR035999">
    <property type="entry name" value="Sec7_dom_sf"/>
</dbReference>
<dbReference type="SUPFAM" id="SSF48425">
    <property type="entry name" value="Sec7 domain"/>
    <property type="match status" value="1"/>
</dbReference>
<dbReference type="GO" id="GO:0005085">
    <property type="term" value="F:guanyl-nucleotide exchange factor activity"/>
    <property type="evidence" value="ECO:0007669"/>
    <property type="project" value="InterPro"/>
</dbReference>
<evidence type="ECO:0000259" key="2">
    <source>
        <dbReference type="PROSITE" id="PS50190"/>
    </source>
</evidence>
<dbReference type="GO" id="GO:0032012">
    <property type="term" value="P:regulation of ARF protein signal transduction"/>
    <property type="evidence" value="ECO:0007669"/>
    <property type="project" value="InterPro"/>
</dbReference>
<comment type="caution">
    <text evidence="3">The sequence shown here is derived from an EMBL/GenBank/DDBJ whole genome shotgun (WGS) entry which is preliminary data.</text>
</comment>
<feature type="domain" description="SEC7" evidence="2">
    <location>
        <begin position="236"/>
        <end position="450"/>
    </location>
</feature>
<reference evidence="3 4" key="1">
    <citation type="journal article" date="2016" name="BMC Genomics">
        <title>Comparative genomics reveals Cyclospora cayetanensis possesses coccidia-like metabolism and invasion components but unique surface antigens.</title>
        <authorList>
            <person name="Liu S."/>
            <person name="Wang L."/>
            <person name="Zheng H."/>
            <person name="Xu Z."/>
            <person name="Roellig D.M."/>
            <person name="Li N."/>
            <person name="Frace M.A."/>
            <person name="Tang K."/>
            <person name="Arrowood M.J."/>
            <person name="Moss D.M."/>
            <person name="Zhang L."/>
            <person name="Feng Y."/>
            <person name="Xiao L."/>
        </authorList>
    </citation>
    <scope>NUCLEOTIDE SEQUENCE [LARGE SCALE GENOMIC DNA]</scope>
    <source>
        <strain evidence="3 4">CHN_HEN01</strain>
    </source>
</reference>
<dbReference type="PANTHER" id="PTHR10663">
    <property type="entry name" value="GUANYL-NUCLEOTIDE EXCHANGE FACTOR"/>
    <property type="match status" value="1"/>
</dbReference>
<dbReference type="SMART" id="SM00222">
    <property type="entry name" value="Sec7"/>
    <property type="match status" value="1"/>
</dbReference>
<dbReference type="Proteomes" id="UP000095192">
    <property type="component" value="Unassembled WGS sequence"/>
</dbReference>
<dbReference type="InterPro" id="IPR000904">
    <property type="entry name" value="Sec7_dom"/>
</dbReference>